<feature type="non-terminal residue" evidence="2">
    <location>
        <position position="673"/>
    </location>
</feature>
<evidence type="ECO:0000259" key="1">
    <source>
        <dbReference type="Pfam" id="PF19081"/>
    </source>
</evidence>
<accession>A0ABS0WX99</accession>
<dbReference type="Proteomes" id="UP000623301">
    <property type="component" value="Unassembled WGS sequence"/>
</dbReference>
<protein>
    <recommendedName>
        <fullName evidence="1">Ig-like domain-containing protein</fullName>
    </recommendedName>
</protein>
<dbReference type="InterPro" id="IPR044023">
    <property type="entry name" value="Ig_7"/>
</dbReference>
<dbReference type="EMBL" id="JAEHFJ010000026">
    <property type="protein sequence ID" value="MBJ2176560.1"/>
    <property type="molecule type" value="Genomic_DNA"/>
</dbReference>
<dbReference type="Pfam" id="PF19081">
    <property type="entry name" value="Ig_7"/>
    <property type="match status" value="1"/>
</dbReference>
<reference evidence="2 3" key="1">
    <citation type="submission" date="2020-12" db="EMBL/GenBank/DDBJ databases">
        <title>Aureibaculum luteum sp. nov. and Aureibaculum flavum sp. nov., novel members of the family Flavobacteriaceae isolated from Antarctic intertidal sediments.</title>
        <authorList>
            <person name="He X."/>
            <person name="Zhang X."/>
        </authorList>
    </citation>
    <scope>NUCLEOTIDE SEQUENCE [LARGE SCALE GENOMIC DNA]</scope>
    <source>
        <strain evidence="2 3">A20</strain>
    </source>
</reference>
<gene>
    <name evidence="2" type="ORF">JBL43_20120</name>
</gene>
<feature type="non-terminal residue" evidence="2">
    <location>
        <position position="1"/>
    </location>
</feature>
<evidence type="ECO:0000313" key="2">
    <source>
        <dbReference type="EMBL" id="MBJ2176560.1"/>
    </source>
</evidence>
<keyword evidence="3" id="KW-1185">Reference proteome</keyword>
<sequence>ASFTNDAMLITPAVPTLSSTAASCSAVELTTITNYSASLTYTFAPAGPSVNASGEVTGATAGTAYTVTAGTADCTSSSASFTNDAMLITPAVPTLSSTAASCSAAELTTITNYSASLTYTFSPAGPGVNASGEVTGATAGTAYTVTAGTADCTSSSASFTNDVMLITPAVPTLSSTAASCSAVELTTITNYSASLTYTFSPAGPSVNASGEVTGATAGTAYTVTAGTADCTSSSASFTNDAMLITPAVPTLSSTAASCSAVELTTITNYSASLTYTFAPAGPSVNASGEVTGATAGTAYTVTAGTADCTSSSASFTNDAMLPTPTIMVSTAATCSVNLLTYSVSVDVSAGIVTSTAGTVTDNGGNNWTISGITSGTNITLTVEDTNTCERTLDVTAPNCACPVVDAPTSGGDQEECNSGQTLTAGATVNSGEEVVWYDATSGGSTVASPTQIGIGTVTYYAEARNTTTNCTSSTRTAVVLTINATPAVPTLSSTAASCSAVELTTITNYSASLTYTFAPAGPSVNASGEVTGATAGTAYTVTAGTADCTSSSASFTNDAMLITPAVPTLSSTAASCSAAELTTITNYSASLTYTFSPAGPSVNASGEVTGATAGTAYTVTAGTADCTSSSASFTNDAMLITPAVPTLSSTAASCSAVELTTITNYSASLTYTF</sequence>
<proteinExistence type="predicted"/>
<name>A0ABS0WX99_9FLAO</name>
<comment type="caution">
    <text evidence="2">The sequence shown here is derived from an EMBL/GenBank/DDBJ whole genome shotgun (WGS) entry which is preliminary data.</text>
</comment>
<feature type="domain" description="Ig-like" evidence="1">
    <location>
        <begin position="406"/>
        <end position="483"/>
    </location>
</feature>
<evidence type="ECO:0000313" key="3">
    <source>
        <dbReference type="Proteomes" id="UP000623301"/>
    </source>
</evidence>
<organism evidence="2 3">
    <name type="scientific">Aureibaculum flavum</name>
    <dbReference type="NCBI Taxonomy" id="2795986"/>
    <lineage>
        <taxon>Bacteria</taxon>
        <taxon>Pseudomonadati</taxon>
        <taxon>Bacteroidota</taxon>
        <taxon>Flavobacteriia</taxon>
        <taxon>Flavobacteriales</taxon>
        <taxon>Flavobacteriaceae</taxon>
        <taxon>Aureibaculum</taxon>
    </lineage>
</organism>